<keyword evidence="1" id="KW-0479">Metal-binding</keyword>
<evidence type="ECO:0000256" key="2">
    <source>
        <dbReference type="ARBA" id="ARBA00022737"/>
    </source>
</evidence>
<gene>
    <name evidence="8" type="ORF">YASMINEVIRUS_1592</name>
</gene>
<keyword evidence="6" id="KW-0175">Coiled coil</keyword>
<accession>A0A5K0UBN0</accession>
<dbReference type="SMART" id="SM00355">
    <property type="entry name" value="ZnF_C2H2"/>
    <property type="match status" value="2"/>
</dbReference>
<keyword evidence="3 5" id="KW-0863">Zinc-finger</keyword>
<dbReference type="PROSITE" id="PS50157">
    <property type="entry name" value="ZINC_FINGER_C2H2_2"/>
    <property type="match status" value="2"/>
</dbReference>
<feature type="coiled-coil region" evidence="6">
    <location>
        <begin position="66"/>
        <end position="111"/>
    </location>
</feature>
<dbReference type="SUPFAM" id="SSF57667">
    <property type="entry name" value="beta-beta-alpha zinc fingers"/>
    <property type="match status" value="1"/>
</dbReference>
<dbReference type="InterPro" id="IPR036236">
    <property type="entry name" value="Znf_C2H2_sf"/>
</dbReference>
<keyword evidence="9" id="KW-1185">Reference proteome</keyword>
<dbReference type="Gene3D" id="3.30.160.60">
    <property type="entry name" value="Classic Zinc Finger"/>
    <property type="match status" value="1"/>
</dbReference>
<evidence type="ECO:0000256" key="3">
    <source>
        <dbReference type="ARBA" id="ARBA00022771"/>
    </source>
</evidence>
<evidence type="ECO:0000256" key="5">
    <source>
        <dbReference type="PROSITE-ProRule" id="PRU00042"/>
    </source>
</evidence>
<feature type="domain" description="C2H2-type" evidence="7">
    <location>
        <begin position="33"/>
        <end position="61"/>
    </location>
</feature>
<evidence type="ECO:0000256" key="4">
    <source>
        <dbReference type="ARBA" id="ARBA00022833"/>
    </source>
</evidence>
<protein>
    <recommendedName>
        <fullName evidence="7">C2H2-type domain-containing protein</fullName>
    </recommendedName>
</protein>
<dbReference type="EMBL" id="UPSH01000002">
    <property type="protein sequence ID" value="VBB19060.1"/>
    <property type="molecule type" value="Genomic_DNA"/>
</dbReference>
<evidence type="ECO:0000256" key="6">
    <source>
        <dbReference type="SAM" id="Coils"/>
    </source>
</evidence>
<dbReference type="InterPro" id="IPR013087">
    <property type="entry name" value="Znf_C2H2_type"/>
</dbReference>
<evidence type="ECO:0000259" key="7">
    <source>
        <dbReference type="PROSITE" id="PS50157"/>
    </source>
</evidence>
<sequence length="302" mass="35384">MSNFVCPTCEKDFQRKESLNYHISHKACKKRGYVCKYCDKSFTTSTNMYRHMKHSCNVKKEDDTEKENILERLLLLEEANKALEKKSEKQIATLKRENKVLKKKVTKLELTAPIQNKTINNRCTTNINKGTVNNIILVGYGKEDLSKLNKAELLKALQGGYYSTVKLTEAVHFNPKHPEYHNVYISNMKDKYAMMFDGKQWTLTIKEDLINQIYEDKKNYIEENLEEFVDSLPISRKKALQRWLETDDDDPKIKEIKENLKLLLYNSRKLVHEDQKVPVIREESPKVTVKKKSKSVKSIKDD</sequence>
<organism evidence="8 9">
    <name type="scientific">Yasminevirus sp. GU-2018</name>
    <dbReference type="NCBI Taxonomy" id="2420051"/>
    <lineage>
        <taxon>Viruses</taxon>
        <taxon>Varidnaviria</taxon>
        <taxon>Bamfordvirae</taxon>
        <taxon>Nucleocytoviricota</taxon>
        <taxon>Megaviricetes</taxon>
        <taxon>Imitervirales</taxon>
        <taxon>Mimiviridae</taxon>
        <taxon>Klosneuvirinae</taxon>
        <taxon>Yasminevirus</taxon>
        <taxon>Yasminevirus saudimassiliense</taxon>
    </lineage>
</organism>
<dbReference type="PANTHER" id="PTHR24394:SF44">
    <property type="entry name" value="ZINC FINGER PROTEIN 271-LIKE"/>
    <property type="match status" value="1"/>
</dbReference>
<feature type="domain" description="C2H2-type" evidence="7">
    <location>
        <begin position="4"/>
        <end position="31"/>
    </location>
</feature>
<name>A0A5K0UBN0_9VIRU</name>
<evidence type="ECO:0000313" key="9">
    <source>
        <dbReference type="Proteomes" id="UP000594342"/>
    </source>
</evidence>
<keyword evidence="2" id="KW-0677">Repeat</keyword>
<comment type="caution">
    <text evidence="8">The sequence shown here is derived from an EMBL/GenBank/DDBJ whole genome shotgun (WGS) entry which is preliminary data.</text>
</comment>
<dbReference type="GO" id="GO:0000981">
    <property type="term" value="F:DNA-binding transcription factor activity, RNA polymerase II-specific"/>
    <property type="evidence" value="ECO:0007669"/>
    <property type="project" value="TreeGrafter"/>
</dbReference>
<proteinExistence type="predicted"/>
<dbReference type="Proteomes" id="UP000594342">
    <property type="component" value="Unassembled WGS sequence"/>
</dbReference>
<keyword evidence="4" id="KW-0862">Zinc</keyword>
<dbReference type="PANTHER" id="PTHR24394">
    <property type="entry name" value="ZINC FINGER PROTEIN"/>
    <property type="match status" value="1"/>
</dbReference>
<evidence type="ECO:0000313" key="8">
    <source>
        <dbReference type="EMBL" id="VBB19060.1"/>
    </source>
</evidence>
<dbReference type="GO" id="GO:0008270">
    <property type="term" value="F:zinc ion binding"/>
    <property type="evidence" value="ECO:0007669"/>
    <property type="project" value="UniProtKB-KW"/>
</dbReference>
<dbReference type="Pfam" id="PF00096">
    <property type="entry name" value="zf-C2H2"/>
    <property type="match status" value="2"/>
</dbReference>
<reference evidence="8 9" key="1">
    <citation type="submission" date="2018-10" db="EMBL/GenBank/DDBJ databases">
        <authorList>
            <consortium name="IHU Genomes"/>
        </authorList>
    </citation>
    <scope>NUCLEOTIDE SEQUENCE [LARGE SCALE GENOMIC DNA]</scope>
    <source>
        <strain evidence="8 9">A1</strain>
    </source>
</reference>
<evidence type="ECO:0000256" key="1">
    <source>
        <dbReference type="ARBA" id="ARBA00022723"/>
    </source>
</evidence>